<dbReference type="Proteomes" id="UP000562464">
    <property type="component" value="Unassembled WGS sequence"/>
</dbReference>
<comment type="caution">
    <text evidence="1">The sequence shown here is derived from an EMBL/GenBank/DDBJ whole genome shotgun (WGS) entry which is preliminary data.</text>
</comment>
<keyword evidence="2" id="KW-1185">Reference proteome</keyword>
<dbReference type="AlphaFoldDB" id="A0A841CA63"/>
<name>A0A841CA63_9LACT</name>
<proteinExistence type="predicted"/>
<reference evidence="1 2" key="1">
    <citation type="submission" date="2020-08" db="EMBL/GenBank/DDBJ databases">
        <title>Genomic Encyclopedia of Type Strains, Phase IV (KMG-IV): sequencing the most valuable type-strain genomes for metagenomic binning, comparative biology and taxonomic classification.</title>
        <authorList>
            <person name="Goeker M."/>
        </authorList>
    </citation>
    <scope>NUCLEOTIDE SEQUENCE [LARGE SCALE GENOMIC DNA]</scope>
    <source>
        <strain evidence="1 2">DSM 14925</strain>
    </source>
</reference>
<dbReference type="RefSeq" id="WP_183540556.1">
    <property type="nucleotide sequence ID" value="NZ_JACHHV010000026.1"/>
</dbReference>
<gene>
    <name evidence="1" type="ORF">HNQ37_001372</name>
</gene>
<accession>A0A841CA63</accession>
<dbReference type="EMBL" id="JACHHV010000026">
    <property type="protein sequence ID" value="MBB5888472.1"/>
    <property type="molecule type" value="Genomic_DNA"/>
</dbReference>
<sequence>MIRTISDTYTDPTKQFVGFDVPLSLANSNVVLETTSDVTEQLKLQIPFLRVG</sequence>
<evidence type="ECO:0000313" key="1">
    <source>
        <dbReference type="EMBL" id="MBB5888472.1"/>
    </source>
</evidence>
<evidence type="ECO:0000313" key="2">
    <source>
        <dbReference type="Proteomes" id="UP000562464"/>
    </source>
</evidence>
<organism evidence="1 2">
    <name type="scientific">Lactovum miscens</name>
    <dbReference type="NCBI Taxonomy" id="190387"/>
    <lineage>
        <taxon>Bacteria</taxon>
        <taxon>Bacillati</taxon>
        <taxon>Bacillota</taxon>
        <taxon>Bacilli</taxon>
        <taxon>Lactobacillales</taxon>
        <taxon>Streptococcaceae</taxon>
        <taxon>Lactovum</taxon>
    </lineage>
</organism>
<protein>
    <submittedName>
        <fullName evidence="1">Uncharacterized protein</fullName>
    </submittedName>
</protein>